<organism evidence="5 6">
    <name type="scientific">Alligator sinensis</name>
    <name type="common">Chinese alligator</name>
    <dbReference type="NCBI Taxonomy" id="38654"/>
    <lineage>
        <taxon>Eukaryota</taxon>
        <taxon>Metazoa</taxon>
        <taxon>Chordata</taxon>
        <taxon>Craniata</taxon>
        <taxon>Vertebrata</taxon>
        <taxon>Euteleostomi</taxon>
        <taxon>Archelosauria</taxon>
        <taxon>Archosauria</taxon>
        <taxon>Crocodylia</taxon>
        <taxon>Alligatoridae</taxon>
        <taxon>Alligatorinae</taxon>
        <taxon>Alligator</taxon>
    </lineage>
</organism>
<dbReference type="RefSeq" id="XP_025048777.1">
    <property type="nucleotide sequence ID" value="XM_025192992.1"/>
</dbReference>
<evidence type="ECO:0000259" key="4">
    <source>
        <dbReference type="SMART" id="SM01174"/>
    </source>
</evidence>
<dbReference type="Proteomes" id="UP000189705">
    <property type="component" value="Unplaced"/>
</dbReference>
<dbReference type="PANTHER" id="PTHR12473:SF18">
    <property type="entry name" value="INACTIVE UBIQUITIN CARBOXYL-TERMINAL HYDROLASE MINDY-4B"/>
    <property type="match status" value="1"/>
</dbReference>
<name>A0A3Q0FND8_ALLSI</name>
<dbReference type="EC" id="3.4.19.12" evidence="2"/>
<protein>
    <recommendedName>
        <fullName evidence="2">Ubiquitin carboxyl-terminal hydrolase MINDY</fullName>
        <ecNumber evidence="2">3.4.19.12</ecNumber>
    </recommendedName>
</protein>
<dbReference type="AlphaFoldDB" id="A0A3Q0FND8"/>
<comment type="similarity">
    <text evidence="1 2">Belongs to the MINDY deubiquitinase family. FAM188 subfamily.</text>
</comment>
<evidence type="ECO:0000256" key="1">
    <source>
        <dbReference type="ARBA" id="ARBA00011074"/>
    </source>
</evidence>
<dbReference type="KEGG" id="asn:102375245"/>
<keyword evidence="2" id="KW-0645">Protease</keyword>
<keyword evidence="2 6" id="KW-0378">Hydrolase</keyword>
<evidence type="ECO:0000313" key="6">
    <source>
        <dbReference type="RefSeq" id="XP_025048777.1"/>
    </source>
</evidence>
<feature type="region of interest" description="Disordered" evidence="3">
    <location>
        <begin position="49"/>
        <end position="69"/>
    </location>
</feature>
<evidence type="ECO:0000313" key="5">
    <source>
        <dbReference type="Proteomes" id="UP000189705"/>
    </source>
</evidence>
<dbReference type="InterPro" id="IPR039785">
    <property type="entry name" value="MINY3/4"/>
</dbReference>
<comment type="catalytic activity">
    <reaction evidence="2">
        <text>Thiol-dependent hydrolysis of ester, thioester, amide, peptide and isopeptide bonds formed by the C-terminal Gly of ubiquitin (a 76-residue protein attached to proteins as an intracellular targeting signal).</text>
        <dbReference type="EC" id="3.4.19.12"/>
    </reaction>
</comment>
<dbReference type="GO" id="GO:0004843">
    <property type="term" value="F:cysteine-type deubiquitinase activity"/>
    <property type="evidence" value="ECO:0007669"/>
    <property type="project" value="UniProtKB-UniRule"/>
</dbReference>
<keyword evidence="2" id="KW-0833">Ubl conjugation pathway</keyword>
<dbReference type="InParanoid" id="A0A3Q0FND8"/>
<evidence type="ECO:0000256" key="2">
    <source>
        <dbReference type="RuleBase" id="RU367088"/>
    </source>
</evidence>
<dbReference type="InterPro" id="IPR025257">
    <property type="entry name" value="MINDY-3/4_CD"/>
</dbReference>
<evidence type="ECO:0000256" key="3">
    <source>
        <dbReference type="SAM" id="MobiDB-lite"/>
    </source>
</evidence>
<dbReference type="GO" id="GO:0071108">
    <property type="term" value="P:protein K48-linked deubiquitination"/>
    <property type="evidence" value="ECO:0007669"/>
    <property type="project" value="InterPro"/>
</dbReference>
<sequence length="468" mass="53730">MDNKVSTGEHSLQQMGLDEIANKILDLDKWREIFSFHGLETSNGIYQKYQDNHKSDDDNEDGVGTSQSTNIKKQEQFLSSIPYSIPKPLIVSSNLGGQPISLEMAMGLRKMLFGNALQVFSYEWKKSYFKFHEAYSDLSYALEVDKGAAKAILMAVQVNIIKYFLFIRNNKKNIHLQSLYEISQKDQEKGLAAAVADILWTAGENRTATICLVTTDTYFPSSRDYKVDNFTERLQLFEFFEKEAAQKFIFDHIQCFKGEGSHGVILFLYSLLLSRTLERLQKDLDITTSHLLQFSLGNFICRQAILNIILTGRASPHVFNGYQKCNSEGGVQKLLHGVLTRSDVGYLHWSKEEVEHYRIPQVGSMLKTPKLPIWLCNINGTYSVLFSTNRLLLSDWKMEHIFDLYFYNGQPSQKKTIHLTIDTHSHHWEENHCEEESDPEKRFPSVEMAIRTKWAGAAINWNGTAPFF</sequence>
<accession>A0A3Q0FND8</accession>
<dbReference type="GO" id="GO:1990380">
    <property type="term" value="F:K48-linked deubiquitinase activity"/>
    <property type="evidence" value="ECO:0007669"/>
    <property type="project" value="UniProtKB-UniRule"/>
</dbReference>
<dbReference type="CTD" id="646951"/>
<comment type="function">
    <text evidence="2">Hydrolase that can remove 'Lys-48'-linked conjugated ubiquitin from proteins.</text>
</comment>
<reference evidence="6" key="1">
    <citation type="submission" date="2025-08" db="UniProtKB">
        <authorList>
            <consortium name="RefSeq"/>
        </authorList>
    </citation>
    <scope>IDENTIFICATION</scope>
</reference>
<gene>
    <name evidence="6" type="primary">MINDY4B</name>
</gene>
<feature type="domain" description="Deubiquitinating enzyme MINDY-3/4 conserved" evidence="4">
    <location>
        <begin position="109"/>
        <end position="463"/>
    </location>
</feature>
<dbReference type="PANTHER" id="PTHR12473">
    <property type="entry name" value="UBIQUITIN CARBOXYL-TERMINAL HYDROLASE MINDY-4-RELATED"/>
    <property type="match status" value="1"/>
</dbReference>
<dbReference type="Pfam" id="PF13898">
    <property type="entry name" value="MINDY-3_4_CD"/>
    <property type="match status" value="1"/>
</dbReference>
<keyword evidence="5" id="KW-1185">Reference proteome</keyword>
<dbReference type="SMART" id="SM01174">
    <property type="entry name" value="DUF4205"/>
    <property type="match status" value="1"/>
</dbReference>
<dbReference type="GO" id="GO:0006508">
    <property type="term" value="P:proteolysis"/>
    <property type="evidence" value="ECO:0007669"/>
    <property type="project" value="UniProtKB-KW"/>
</dbReference>
<proteinExistence type="inferred from homology"/>
<dbReference type="GeneID" id="102375245"/>
<keyword evidence="2" id="KW-0788">Thiol protease</keyword>